<keyword evidence="2" id="KW-1185">Reference proteome</keyword>
<comment type="caution">
    <text evidence="1">The sequence shown here is derived from an EMBL/GenBank/DDBJ whole genome shotgun (WGS) entry which is preliminary data.</text>
</comment>
<evidence type="ECO:0000313" key="2">
    <source>
        <dbReference type="Proteomes" id="UP001158986"/>
    </source>
</evidence>
<dbReference type="EMBL" id="CAKLCB010000177">
    <property type="protein sequence ID" value="CAH0516593.1"/>
    <property type="molecule type" value="Genomic_DNA"/>
</dbReference>
<reference evidence="1 2" key="1">
    <citation type="submission" date="2021-11" db="EMBL/GenBank/DDBJ databases">
        <authorList>
            <person name="Islam A."/>
            <person name="Islam S."/>
            <person name="Flora M.S."/>
            <person name="Rahman M."/>
            <person name="Ziaur R.M."/>
            <person name="Epstein J.H."/>
            <person name="Hassan M."/>
            <person name="Klassen M."/>
            <person name="Woodard K."/>
            <person name="Webb A."/>
            <person name="Webby R.J."/>
            <person name="El Zowalaty M.E."/>
        </authorList>
    </citation>
    <scope>NUCLEOTIDE SEQUENCE [LARGE SCALE GENOMIC DNA]</scope>
    <source>
        <strain evidence="1">Pbs1</strain>
    </source>
</reference>
<dbReference type="Proteomes" id="UP001158986">
    <property type="component" value="Unassembled WGS sequence"/>
</dbReference>
<name>A0ABN8CZK3_9STRA</name>
<protein>
    <submittedName>
        <fullName evidence="1">Uncharacterized protein</fullName>
    </submittedName>
</protein>
<proteinExistence type="predicted"/>
<accession>A0ABN8CZK3</accession>
<evidence type="ECO:0000313" key="1">
    <source>
        <dbReference type="EMBL" id="CAH0516593.1"/>
    </source>
</evidence>
<organism evidence="1 2">
    <name type="scientific">Peronospora belbahrii</name>
    <dbReference type="NCBI Taxonomy" id="622444"/>
    <lineage>
        <taxon>Eukaryota</taxon>
        <taxon>Sar</taxon>
        <taxon>Stramenopiles</taxon>
        <taxon>Oomycota</taxon>
        <taxon>Peronosporomycetes</taxon>
        <taxon>Peronosporales</taxon>
        <taxon>Peronosporaceae</taxon>
        <taxon>Peronospora</taxon>
    </lineage>
</organism>
<sequence length="109" mass="12305">MCCHEDMDIIAKLVSPSKVLQDSCGREDMAELDRPQQTLCVADSLQSFAGETQQPVKDLLMQCNTLYNNFLFLWMNNSVVVKGARKELVLALARLDVIEKIDLEQVLAF</sequence>
<gene>
    <name evidence="1" type="ORF">PBS001_LOCUS3251</name>
</gene>